<organism evidence="1 2">
    <name type="scientific">Epilithonimonas hominis</name>
    <dbReference type="NCBI Taxonomy" id="420404"/>
    <lineage>
        <taxon>Bacteria</taxon>
        <taxon>Pseudomonadati</taxon>
        <taxon>Bacteroidota</taxon>
        <taxon>Flavobacteriia</taxon>
        <taxon>Flavobacteriales</taxon>
        <taxon>Weeksellaceae</taxon>
        <taxon>Chryseobacterium group</taxon>
        <taxon>Epilithonimonas</taxon>
    </lineage>
</organism>
<keyword evidence="2" id="KW-1185">Reference proteome</keyword>
<reference evidence="2" key="1">
    <citation type="submission" date="2016-10" db="EMBL/GenBank/DDBJ databases">
        <authorList>
            <person name="Varghese N."/>
            <person name="Submissions S."/>
        </authorList>
    </citation>
    <scope>NUCLEOTIDE SEQUENCE [LARGE SCALE GENOMIC DNA]</scope>
    <source>
        <strain evidence="2">DSM 19326</strain>
    </source>
</reference>
<dbReference type="AlphaFoldDB" id="A0A1H6IIE3"/>
<dbReference type="EMBL" id="FNWX01000007">
    <property type="protein sequence ID" value="SEH49185.1"/>
    <property type="molecule type" value="Genomic_DNA"/>
</dbReference>
<gene>
    <name evidence="1" type="ORF">SAMN05421793_10727</name>
</gene>
<sequence>MRNIALCIFVVLGILTACSKAEKKDDKKELPPQPYQYIVAKTGPAENLSQYPARLEGIQNVEIRPKIDGFVEKIFVDEGS</sequence>
<evidence type="ECO:0000313" key="2">
    <source>
        <dbReference type="Proteomes" id="UP000198555"/>
    </source>
</evidence>
<evidence type="ECO:0000313" key="1">
    <source>
        <dbReference type="EMBL" id="SEH49185.1"/>
    </source>
</evidence>
<proteinExistence type="predicted"/>
<name>A0A1H6IIE3_9FLAO</name>
<dbReference type="Proteomes" id="UP000198555">
    <property type="component" value="Unassembled WGS sequence"/>
</dbReference>
<dbReference type="PROSITE" id="PS51257">
    <property type="entry name" value="PROKAR_LIPOPROTEIN"/>
    <property type="match status" value="1"/>
</dbReference>
<accession>A0A1H6IIE3</accession>
<protein>
    <submittedName>
        <fullName evidence="1">Membrane fusion protein, multidrug efflux system</fullName>
    </submittedName>
</protein>
<dbReference type="RefSeq" id="WP_260255174.1">
    <property type="nucleotide sequence ID" value="NZ_FNWX01000007.1"/>
</dbReference>
<dbReference type="STRING" id="420404.SAMN05421793_10727"/>